<dbReference type="AlphaFoldDB" id="A0A371EQ17"/>
<evidence type="ECO:0000313" key="2">
    <source>
        <dbReference type="EMBL" id="RDX68161.1"/>
    </source>
</evidence>
<proteinExistence type="predicted"/>
<reference evidence="2" key="1">
    <citation type="submission" date="2018-05" db="EMBL/GenBank/DDBJ databases">
        <title>Draft genome of Mucuna pruriens seed.</title>
        <authorList>
            <person name="Nnadi N.E."/>
            <person name="Vos R."/>
            <person name="Hasami M.H."/>
            <person name="Devisetty U.K."/>
            <person name="Aguiy J.C."/>
        </authorList>
    </citation>
    <scope>NUCLEOTIDE SEQUENCE [LARGE SCALE GENOMIC DNA]</scope>
    <source>
        <strain evidence="2">JCA_2017</strain>
    </source>
</reference>
<organism evidence="2 3">
    <name type="scientific">Mucuna pruriens</name>
    <name type="common">Velvet bean</name>
    <name type="synonym">Dolichos pruriens</name>
    <dbReference type="NCBI Taxonomy" id="157652"/>
    <lineage>
        <taxon>Eukaryota</taxon>
        <taxon>Viridiplantae</taxon>
        <taxon>Streptophyta</taxon>
        <taxon>Embryophyta</taxon>
        <taxon>Tracheophyta</taxon>
        <taxon>Spermatophyta</taxon>
        <taxon>Magnoliopsida</taxon>
        <taxon>eudicotyledons</taxon>
        <taxon>Gunneridae</taxon>
        <taxon>Pentapetalae</taxon>
        <taxon>rosids</taxon>
        <taxon>fabids</taxon>
        <taxon>Fabales</taxon>
        <taxon>Fabaceae</taxon>
        <taxon>Papilionoideae</taxon>
        <taxon>50 kb inversion clade</taxon>
        <taxon>NPAAA clade</taxon>
        <taxon>indigoferoid/millettioid clade</taxon>
        <taxon>Phaseoleae</taxon>
        <taxon>Mucuna</taxon>
    </lineage>
</organism>
<evidence type="ECO:0000313" key="3">
    <source>
        <dbReference type="Proteomes" id="UP000257109"/>
    </source>
</evidence>
<keyword evidence="3" id="KW-1185">Reference proteome</keyword>
<accession>A0A371EQ17</accession>
<feature type="compositionally biased region" description="Polar residues" evidence="1">
    <location>
        <begin position="7"/>
        <end position="18"/>
    </location>
</feature>
<evidence type="ECO:0000256" key="1">
    <source>
        <dbReference type="SAM" id="MobiDB-lite"/>
    </source>
</evidence>
<name>A0A371EQ17_MUCPR</name>
<sequence>MIKGGYHTNNELSPNGSTILMCEDPSQPNKPVEDEGTKAQALERPKFQPLDEDLEGINLGNEIERREV</sequence>
<feature type="non-terminal residue" evidence="2">
    <location>
        <position position="1"/>
    </location>
</feature>
<comment type="caution">
    <text evidence="2">The sequence shown here is derived from an EMBL/GenBank/DDBJ whole genome shotgun (WGS) entry which is preliminary data.</text>
</comment>
<dbReference type="EMBL" id="QJKJ01012663">
    <property type="protein sequence ID" value="RDX68161.1"/>
    <property type="molecule type" value="Genomic_DNA"/>
</dbReference>
<protein>
    <submittedName>
        <fullName evidence="2">Uncharacterized protein</fullName>
    </submittedName>
</protein>
<dbReference type="Proteomes" id="UP000257109">
    <property type="component" value="Unassembled WGS sequence"/>
</dbReference>
<feature type="compositionally biased region" description="Basic and acidic residues" evidence="1">
    <location>
        <begin position="31"/>
        <end position="46"/>
    </location>
</feature>
<feature type="region of interest" description="Disordered" evidence="1">
    <location>
        <begin position="1"/>
        <end position="68"/>
    </location>
</feature>
<gene>
    <name evidence="2" type="ORF">CR513_52892</name>
</gene>